<dbReference type="PANTHER" id="PTHR22914:SF16">
    <property type="entry name" value="CHITIN SYNTHASE 3"/>
    <property type="match status" value="1"/>
</dbReference>
<dbReference type="GO" id="GO:0004100">
    <property type="term" value="F:chitin synthase activity"/>
    <property type="evidence" value="ECO:0007669"/>
    <property type="project" value="UniProtKB-EC"/>
</dbReference>
<dbReference type="InterPro" id="IPR029044">
    <property type="entry name" value="Nucleotide-diphossugar_trans"/>
</dbReference>
<evidence type="ECO:0000256" key="2">
    <source>
        <dbReference type="ARBA" id="ARBA00012543"/>
    </source>
</evidence>
<dbReference type="AlphaFoldDB" id="A0A0B7NQ26"/>
<dbReference type="GO" id="GO:0005886">
    <property type="term" value="C:plasma membrane"/>
    <property type="evidence" value="ECO:0007669"/>
    <property type="project" value="UniProtKB-SubCell"/>
</dbReference>
<evidence type="ECO:0000256" key="10">
    <source>
        <dbReference type="SAM" id="MobiDB-lite"/>
    </source>
</evidence>
<feature type="transmembrane region" description="Helical" evidence="11">
    <location>
        <begin position="438"/>
        <end position="465"/>
    </location>
</feature>
<reference evidence="13 14" key="1">
    <citation type="submission" date="2014-09" db="EMBL/GenBank/DDBJ databases">
        <authorList>
            <person name="Ellenberger Sabrina"/>
        </authorList>
    </citation>
    <scope>NUCLEOTIDE SEQUENCE [LARGE SCALE GENOMIC DNA]</scope>
    <source>
        <strain evidence="13 14">CBS 412.66</strain>
    </source>
</reference>
<evidence type="ECO:0000259" key="12">
    <source>
        <dbReference type="Pfam" id="PF22997"/>
    </source>
</evidence>
<protein>
    <recommendedName>
        <fullName evidence="2">chitin synthase</fullName>
        <ecNumber evidence="2">2.4.1.16</ecNumber>
    </recommendedName>
</protein>
<evidence type="ECO:0000256" key="1">
    <source>
        <dbReference type="ARBA" id="ARBA00004651"/>
    </source>
</evidence>
<feature type="domain" description="Chitin synthase 4-like" evidence="12">
    <location>
        <begin position="345"/>
        <end position="425"/>
    </location>
</feature>
<feature type="compositionally biased region" description="Polar residues" evidence="10">
    <location>
        <begin position="44"/>
        <end position="61"/>
    </location>
</feature>
<evidence type="ECO:0000256" key="4">
    <source>
        <dbReference type="ARBA" id="ARBA00022676"/>
    </source>
</evidence>
<comment type="subcellular location">
    <subcellularLocation>
        <location evidence="1">Cell membrane</location>
        <topology evidence="1">Multi-pass membrane protein</topology>
    </subcellularLocation>
</comment>
<dbReference type="EC" id="2.4.1.16" evidence="2"/>
<evidence type="ECO:0000313" key="13">
    <source>
        <dbReference type="EMBL" id="CEP19497.1"/>
    </source>
</evidence>
<evidence type="ECO:0000256" key="8">
    <source>
        <dbReference type="ARBA" id="ARBA00023136"/>
    </source>
</evidence>
<feature type="compositionally biased region" description="Basic and acidic residues" evidence="10">
    <location>
        <begin position="104"/>
        <end position="125"/>
    </location>
</feature>
<feature type="compositionally biased region" description="Basic and acidic residues" evidence="10">
    <location>
        <begin position="1"/>
        <end position="11"/>
    </location>
</feature>
<dbReference type="Proteomes" id="UP000054107">
    <property type="component" value="Unassembled WGS sequence"/>
</dbReference>
<dbReference type="PANTHER" id="PTHR22914">
    <property type="entry name" value="CHITIN SYNTHASE"/>
    <property type="match status" value="1"/>
</dbReference>
<evidence type="ECO:0000256" key="11">
    <source>
        <dbReference type="SAM" id="Phobius"/>
    </source>
</evidence>
<name>A0A0B7NQ26_9FUNG</name>
<keyword evidence="4" id="KW-0328">Glycosyltransferase</keyword>
<keyword evidence="3" id="KW-1003">Cell membrane</keyword>
<dbReference type="Pfam" id="PF22997">
    <property type="entry name" value="CHS4"/>
    <property type="match status" value="1"/>
</dbReference>
<dbReference type="CDD" id="cd04190">
    <property type="entry name" value="Chitin_synth_C"/>
    <property type="match status" value="1"/>
</dbReference>
<dbReference type="InterPro" id="IPR004835">
    <property type="entry name" value="Chitin_synth"/>
</dbReference>
<proteinExistence type="predicted"/>
<gene>
    <name evidence="13" type="primary">PARPA_13812.1 scaffold 47024</name>
</gene>
<dbReference type="OrthoDB" id="370884at2759"/>
<feature type="transmembrane region" description="Helical" evidence="11">
    <location>
        <begin position="1020"/>
        <end position="1042"/>
    </location>
</feature>
<feature type="transmembrane region" description="Helical" evidence="11">
    <location>
        <begin position="193"/>
        <end position="213"/>
    </location>
</feature>
<sequence>MSSSENKKPEAKPLPAASTSTSTSTSHHEENIQKKPLPNANLRVETNNIGTPQPSQNTGSQRMYPAAAAAAASIISNSATPMTTTTTATHTTRHYSTNASSRPRKTELPTDTRPERTQRPEDLRRAQYLVNSSSHSNAAKGADDKGTTNKSKRKPANCWTTTSWILTWWAPPFMLRTFGIKDKSMQQAWREKVSLVQVIIFLCGVVGFLTFGFNATVCGRQANRIRPTGVEYNHIVISGRAFDLKSFRHPTPVIDMPGSGDLQELGVGGRDLSFLFQTVNYNCKGILKPIQPDDDNGNVANYFPCVTLDRLNPKVNATDNPQRNGCHISTKSRLALRRLDVVGDVYYNWTDIQKPGTSLVAFNGNVLDLSRLRYLTPNIPLPIQVAQIVGPGSAFIGRDATYWLSTTADRLQIGKCLTDILKVGVVDTRSTGCIISDIVLWVSLAVILGVVLIRFFLALIFGWFVSWNLGSIREETEQDRRKRQEKVLEWEMNNAEDMHYPRTQSIASIPIASVVSQTGPAVPAPLTAADVRNSFATDELPHSAIHSPQLNSQQQQKTKRRFFPTTSRFTQPNSPRSLNSSRHFGTPASVLDGSYSNMASPNIPYTLGSQFFRNMDDNQSQNNASILQAQTHNFNFDLIHTFMVVTCYSEGEEGLRTTLDSLANTDYPSSHKMLLVICDGIITGSGNGSSTPDIVLSMMKDDLVPREQVQPSSYVAIADGTKRHNMAKVYAGYYSYNTDSSKNPQVVPEDQQQLVPMIVIVKCGTEAEASDKKPGNRGKRDSQVILMNTMQKVYYGERMCDLEYQFCKAIVKLTGNHPSRFETCLMVDADTKVYPDSLARMVACMSRDPYIMGLCGETKIANKGDSWVTAIQVFEYYISHHMSKAFESIFGGVTCLPGCFCMYRIIAPKGDRYVPIFCSSDIVEMYCENVVDTLHKKNLLLLGEDRYLTTLMLRTFPKRKMIFVPQAVCKTVVPDTFEVLLSQRRRWINSTVHNLLELVLIRDLCGTFCFSMQFVVFMELVGTVVLPAAISFTVYLIIISFFVTPIPIIPLMLLAAILGLPAVLIALTTRKMVYIGWMGVYLLSLPIWNFILPAYAYWHFDDFSWGQTRMVEGATTEKCEDHGRREGEFDSTGIIMRKFEEWAKQERKLMAEERMSSSTIIRSYPKVYYGH</sequence>
<evidence type="ECO:0000256" key="9">
    <source>
        <dbReference type="ARBA" id="ARBA00023180"/>
    </source>
</evidence>
<organism evidence="13 14">
    <name type="scientific">Parasitella parasitica</name>
    <dbReference type="NCBI Taxonomy" id="35722"/>
    <lineage>
        <taxon>Eukaryota</taxon>
        <taxon>Fungi</taxon>
        <taxon>Fungi incertae sedis</taxon>
        <taxon>Mucoromycota</taxon>
        <taxon>Mucoromycotina</taxon>
        <taxon>Mucoromycetes</taxon>
        <taxon>Mucorales</taxon>
        <taxon>Mucorineae</taxon>
        <taxon>Mucoraceae</taxon>
        <taxon>Parasitella</taxon>
    </lineage>
</organism>
<feature type="transmembrane region" description="Helical" evidence="11">
    <location>
        <begin position="1074"/>
        <end position="1098"/>
    </location>
</feature>
<keyword evidence="5" id="KW-0808">Transferase</keyword>
<feature type="region of interest" description="Disordered" evidence="10">
    <location>
        <begin position="80"/>
        <end position="155"/>
    </location>
</feature>
<feature type="transmembrane region" description="Helical" evidence="11">
    <location>
        <begin position="1048"/>
        <end position="1067"/>
    </location>
</feature>
<feature type="compositionally biased region" description="Low complexity" evidence="10">
    <location>
        <begin position="80"/>
        <end position="90"/>
    </location>
</feature>
<dbReference type="GO" id="GO:0006031">
    <property type="term" value="P:chitin biosynthetic process"/>
    <property type="evidence" value="ECO:0007669"/>
    <property type="project" value="TreeGrafter"/>
</dbReference>
<accession>A0A0B7NQ26</accession>
<keyword evidence="9" id="KW-0325">Glycoprotein</keyword>
<keyword evidence="7 11" id="KW-1133">Transmembrane helix</keyword>
<keyword evidence="6 11" id="KW-0812">Transmembrane</keyword>
<dbReference type="EMBL" id="LN734024">
    <property type="protein sequence ID" value="CEP19497.1"/>
    <property type="molecule type" value="Genomic_DNA"/>
</dbReference>
<dbReference type="Pfam" id="PF03142">
    <property type="entry name" value="Chitin_synth_2"/>
    <property type="match status" value="1"/>
</dbReference>
<evidence type="ECO:0000256" key="7">
    <source>
        <dbReference type="ARBA" id="ARBA00022989"/>
    </source>
</evidence>
<dbReference type="STRING" id="35722.A0A0B7NQ26"/>
<dbReference type="SUPFAM" id="SSF53448">
    <property type="entry name" value="Nucleotide-diphospho-sugar transferases"/>
    <property type="match status" value="1"/>
</dbReference>
<evidence type="ECO:0000256" key="5">
    <source>
        <dbReference type="ARBA" id="ARBA00022679"/>
    </source>
</evidence>
<evidence type="ECO:0000313" key="14">
    <source>
        <dbReference type="Proteomes" id="UP000054107"/>
    </source>
</evidence>
<evidence type="ECO:0000256" key="3">
    <source>
        <dbReference type="ARBA" id="ARBA00022475"/>
    </source>
</evidence>
<keyword evidence="8 11" id="KW-0472">Membrane</keyword>
<keyword evidence="14" id="KW-1185">Reference proteome</keyword>
<evidence type="ECO:0000256" key="6">
    <source>
        <dbReference type="ARBA" id="ARBA00022692"/>
    </source>
</evidence>
<dbReference type="GO" id="GO:0030428">
    <property type="term" value="C:cell septum"/>
    <property type="evidence" value="ECO:0007669"/>
    <property type="project" value="TreeGrafter"/>
</dbReference>
<dbReference type="InterPro" id="IPR054295">
    <property type="entry name" value="CHS4-like_dom"/>
</dbReference>
<feature type="region of interest" description="Disordered" evidence="10">
    <location>
        <begin position="1"/>
        <end position="65"/>
    </location>
</feature>